<comment type="caution">
    <text evidence="3">The sequence shown here is derived from an EMBL/GenBank/DDBJ whole genome shotgun (WGS) entry which is preliminary data.</text>
</comment>
<keyword evidence="4" id="KW-1185">Reference proteome</keyword>
<dbReference type="RefSeq" id="WP_142103442.1">
    <property type="nucleotide sequence ID" value="NZ_VFPH01000002.1"/>
</dbReference>
<feature type="domain" description="Protein-glutamine gamma-glutamyltransferase-like C-terminal" evidence="2">
    <location>
        <begin position="129"/>
        <end position="197"/>
    </location>
</feature>
<evidence type="ECO:0000313" key="4">
    <source>
        <dbReference type="Proteomes" id="UP000319818"/>
    </source>
</evidence>
<dbReference type="AlphaFoldDB" id="A0A543FS33"/>
<organism evidence="3 4">
    <name type="scientific">Pseudonocardia cypriaca</name>
    <dbReference type="NCBI Taxonomy" id="882449"/>
    <lineage>
        <taxon>Bacteria</taxon>
        <taxon>Bacillati</taxon>
        <taxon>Actinomycetota</taxon>
        <taxon>Actinomycetes</taxon>
        <taxon>Pseudonocardiales</taxon>
        <taxon>Pseudonocardiaceae</taxon>
        <taxon>Pseudonocardia</taxon>
    </lineage>
</organism>
<keyword evidence="1" id="KW-0472">Membrane</keyword>
<gene>
    <name evidence="3" type="ORF">FB388_3734</name>
</gene>
<accession>A0A543FS33</accession>
<dbReference type="Pfam" id="PF13559">
    <property type="entry name" value="DUF4129"/>
    <property type="match status" value="1"/>
</dbReference>
<feature type="transmembrane region" description="Helical" evidence="1">
    <location>
        <begin position="61"/>
        <end position="80"/>
    </location>
</feature>
<protein>
    <submittedName>
        <fullName evidence="3">Uncharacterized protein DUF4129</fullName>
    </submittedName>
</protein>
<dbReference type="InterPro" id="IPR025403">
    <property type="entry name" value="TgpA-like_C"/>
</dbReference>
<dbReference type="OrthoDB" id="3389322at2"/>
<keyword evidence="1" id="KW-1133">Transmembrane helix</keyword>
<dbReference type="Proteomes" id="UP000319818">
    <property type="component" value="Unassembled WGS sequence"/>
</dbReference>
<dbReference type="EMBL" id="VFPH01000002">
    <property type="protein sequence ID" value="TQM36554.1"/>
    <property type="molecule type" value="Genomic_DNA"/>
</dbReference>
<keyword evidence="1" id="KW-0812">Transmembrane</keyword>
<name>A0A543FS33_9PSEU</name>
<reference evidence="3 4" key="1">
    <citation type="submission" date="2019-06" db="EMBL/GenBank/DDBJ databases">
        <title>Sequencing the genomes of 1000 actinobacteria strains.</title>
        <authorList>
            <person name="Klenk H.-P."/>
        </authorList>
    </citation>
    <scope>NUCLEOTIDE SEQUENCE [LARGE SCALE GENOMIC DNA]</scope>
    <source>
        <strain evidence="3 4">DSM 45511</strain>
    </source>
</reference>
<evidence type="ECO:0000256" key="1">
    <source>
        <dbReference type="SAM" id="Phobius"/>
    </source>
</evidence>
<evidence type="ECO:0000313" key="3">
    <source>
        <dbReference type="EMBL" id="TQM36554.1"/>
    </source>
</evidence>
<proteinExistence type="predicted"/>
<sequence>MIRSGDLPVDLGRDEARQAAEQELAKPEYAAAQPSPLVRAVAWLLERIGDLLDGAAQHAPGGHVGLVVLVLLLALGVLAVRLRIGRIGRTVAGDHGLFDAKPVPAEHHRRSADSHAARGEWAEAVRERLRAVVRDLEERDLLDPRPGRTADEAAADGGRALPACAEQLRAAARTFDDVWYGGVPATEAMDAQLRAVDEAVRRARPGVPAGAVR</sequence>
<evidence type="ECO:0000259" key="2">
    <source>
        <dbReference type="Pfam" id="PF13559"/>
    </source>
</evidence>